<dbReference type="Pfam" id="PF00400">
    <property type="entry name" value="WD40"/>
    <property type="match status" value="3"/>
</dbReference>
<dbReference type="InterPro" id="IPR052779">
    <property type="entry name" value="WDR62"/>
</dbReference>
<feature type="repeat" description="WD" evidence="1">
    <location>
        <begin position="763"/>
        <end position="804"/>
    </location>
</feature>
<evidence type="ECO:0008006" key="6">
    <source>
        <dbReference type="Google" id="ProtNLM"/>
    </source>
</evidence>
<keyword evidence="5" id="KW-1185">Reference proteome</keyword>
<reference evidence="4 5" key="1">
    <citation type="submission" date="2019-07" db="EMBL/GenBank/DDBJ databases">
        <authorList>
            <person name="Jastrzebski P J."/>
            <person name="Paukszto L."/>
            <person name="Jastrzebski P J."/>
        </authorList>
    </citation>
    <scope>NUCLEOTIDE SEQUENCE [LARGE SCALE GENOMIC DNA]</scope>
    <source>
        <strain evidence="4 5">WMS-il1</strain>
    </source>
</reference>
<dbReference type="PANTHER" id="PTHR45589:SF1">
    <property type="entry name" value="WD REPEAT DOMAIN 62, ISOFORM G"/>
    <property type="match status" value="1"/>
</dbReference>
<dbReference type="EMBL" id="CABIJS010000188">
    <property type="protein sequence ID" value="VUZ45728.1"/>
    <property type="molecule type" value="Genomic_DNA"/>
</dbReference>
<dbReference type="PANTHER" id="PTHR45589">
    <property type="entry name" value="WD REPEAT DOMAIN 62, ISOFORM G"/>
    <property type="match status" value="1"/>
</dbReference>
<sequence>MSKTIRSGRTVKPRNTYNVVLERVLGFTAANNCSVALDVKNSAVFYTAGCVVVGESCISNFQFIVQSPARKSLTCLDVSPDGKYIITGESGHQPMVRLWNRTDGHQLGALASHHFRISSVRFSPGPATYIVSVGCQEDQTICVWDRTQLQKVACAKVSARVNAVAFANDGEFFVTVGIRHVRFWYLEVKKRPKVKETQPLKGRNAVLGDMLHNTFTDVCCCLDPGESGGVPQILTLVLSQAGQLLQINSSRCVTKWVDLKVSRAACLALSRQVVAVGCASGVCLLFSAVTLRFIARVPLPHPLGTCVASSKIGTPFLASGSGDEVSYPEVAATKLDLNKGLLICMYADHSLYCWDVSNLKSITRRFAHFYHSRAVCGGSIASTSSTPSTLPSTPDETDLGRWAPVTDPGASALHVEHFATCSDDDTVRIWAFPVNRSTLKSNELFPDGMEEISILYTDPNYANLCSDERGTNGFGPSYFGQGSTLNLSAPGSPSPMRQSSSSRWSSNANIAANQNGAGYGLRSLGISPDARHLAVGERSGQLRIYDFNTFKLLHSIRAHDAEILSITYFESKLMPGMSLLCTSSRDRVIHVFAPQQDYSRVQTLADHSGIVNSALFYECEENRSIYLISCGADRSLLFRVLNTDPESQTARFVIEHHVSVTHSYACATVVGPSILSPPTLAGGAIRARTRARHYLAVACQDRQLRLYQITKARQLFHYRASTSEDGSPVCCVADPTSTLIATAGSDKQINLFHLFTGEHVATLYGHADIIMGLIFLPDLRHLVSLSCDSCVFIWRLPSELTALMQDRQQRVAAVLANKIPVELPSLESPSSFNGSPILSSNDLESKNLVESVKFCLNETDLPSWAREKQHPDSDTEPSAHKHTAPGRPVKRSLTSGLINPAAAAAVAAMAHVSRSDSDRKRVLLASRRLRNHTVGNVPSEYLSRCGSLSRLSSASRRHLDGGDVESDVEGMLIRSTSPKMASSAIFPRWASSVVDVNEESPFEPPPADRNNQSPDLIETNLSLTTSLSTDILSNIEDLPIKHHSNNGLMSRSQIEDYCPKLSSVEELCDNEPDLLSNESAPQKRPNALTIRGKTSPRASWLETGAEVVISARNQEDDAPLTEESVVLRRPHSTITHSRSPDDGLTNPVSSTSESASALSLLSNVQEALDAAVEQLATTSGEAINESREFFRTHLDWRVTRLRNILQIEPPFSSSIHPDISSTTIEQQQNVEEATAVSQLIELLMPSIRSAMTETLTATGTATTEQVVDRRSLRVSADPLPTE</sequence>
<dbReference type="SMART" id="SM00320">
    <property type="entry name" value="WD40"/>
    <property type="match status" value="10"/>
</dbReference>
<evidence type="ECO:0000256" key="2">
    <source>
        <dbReference type="SAM" id="MobiDB-lite"/>
    </source>
</evidence>
<dbReference type="InterPro" id="IPR015943">
    <property type="entry name" value="WD40/YVTN_repeat-like_dom_sf"/>
</dbReference>
<evidence type="ECO:0000256" key="3">
    <source>
        <dbReference type="SAM" id="Phobius"/>
    </source>
</evidence>
<dbReference type="SUPFAM" id="SSF50978">
    <property type="entry name" value="WD40 repeat-like"/>
    <property type="match status" value="2"/>
</dbReference>
<evidence type="ECO:0000313" key="4">
    <source>
        <dbReference type="EMBL" id="VUZ45728.1"/>
    </source>
</evidence>
<dbReference type="Proteomes" id="UP000321570">
    <property type="component" value="Unassembled WGS sequence"/>
</dbReference>
<feature type="region of interest" description="Disordered" evidence="2">
    <location>
        <begin position="1259"/>
        <end position="1282"/>
    </location>
</feature>
<keyword evidence="3" id="KW-0812">Transmembrane</keyword>
<evidence type="ECO:0000313" key="5">
    <source>
        <dbReference type="Proteomes" id="UP000321570"/>
    </source>
</evidence>
<feature type="region of interest" description="Disordered" evidence="2">
    <location>
        <begin position="1127"/>
        <end position="1151"/>
    </location>
</feature>
<name>A0A564YG86_HYMDI</name>
<dbReference type="InterPro" id="IPR036322">
    <property type="entry name" value="WD40_repeat_dom_sf"/>
</dbReference>
<keyword evidence="3" id="KW-0472">Membrane</keyword>
<feature type="region of interest" description="Disordered" evidence="2">
    <location>
        <begin position="866"/>
        <end position="891"/>
    </location>
</feature>
<proteinExistence type="predicted"/>
<keyword evidence="3" id="KW-1133">Transmembrane helix</keyword>
<dbReference type="Gene3D" id="2.130.10.10">
    <property type="entry name" value="YVTN repeat-like/Quinoprotein amine dehydrogenase"/>
    <property type="match status" value="3"/>
</dbReference>
<feature type="compositionally biased region" description="Basic residues" evidence="2">
    <location>
        <begin position="880"/>
        <end position="890"/>
    </location>
</feature>
<protein>
    <recommendedName>
        <fullName evidence="6">WD_REPEATS_REGION domain-containing protein</fullName>
    </recommendedName>
</protein>
<gene>
    <name evidence="4" type="ORF">WMSIL1_LOCUS5710</name>
</gene>
<dbReference type="InterPro" id="IPR001680">
    <property type="entry name" value="WD40_rpt"/>
</dbReference>
<evidence type="ECO:0000256" key="1">
    <source>
        <dbReference type="PROSITE-ProRule" id="PRU00221"/>
    </source>
</evidence>
<keyword evidence="1" id="KW-0853">WD repeat</keyword>
<feature type="transmembrane region" description="Helical" evidence="3">
    <location>
        <begin position="273"/>
        <end position="295"/>
    </location>
</feature>
<dbReference type="PROSITE" id="PS50082">
    <property type="entry name" value="WD_REPEATS_2"/>
    <property type="match status" value="1"/>
</dbReference>
<feature type="compositionally biased region" description="Basic and acidic residues" evidence="2">
    <location>
        <begin position="866"/>
        <end position="879"/>
    </location>
</feature>
<accession>A0A564YG86</accession>
<organism evidence="4 5">
    <name type="scientific">Hymenolepis diminuta</name>
    <name type="common">Rat tapeworm</name>
    <dbReference type="NCBI Taxonomy" id="6216"/>
    <lineage>
        <taxon>Eukaryota</taxon>
        <taxon>Metazoa</taxon>
        <taxon>Spiralia</taxon>
        <taxon>Lophotrochozoa</taxon>
        <taxon>Platyhelminthes</taxon>
        <taxon>Cestoda</taxon>
        <taxon>Eucestoda</taxon>
        <taxon>Cyclophyllidea</taxon>
        <taxon>Hymenolepididae</taxon>
        <taxon>Hymenolepis</taxon>
    </lineage>
</organism>